<comment type="caution">
    <text evidence="1">The sequence shown here is derived from an EMBL/GenBank/DDBJ whole genome shotgun (WGS) entry which is preliminary data.</text>
</comment>
<dbReference type="Proteomes" id="UP000722791">
    <property type="component" value="Unassembled WGS sequence"/>
</dbReference>
<dbReference type="AlphaFoldDB" id="A0A8J4BXV6"/>
<dbReference type="OrthoDB" id="541358at2759"/>
<dbReference type="EMBL" id="BNCQ01000004">
    <property type="protein sequence ID" value="GIL96994.1"/>
    <property type="molecule type" value="Genomic_DNA"/>
</dbReference>
<accession>A0A8J4BXV6</accession>
<evidence type="ECO:0000313" key="2">
    <source>
        <dbReference type="Proteomes" id="UP000722791"/>
    </source>
</evidence>
<protein>
    <submittedName>
        <fullName evidence="1">Uncharacterized protein</fullName>
    </submittedName>
</protein>
<proteinExistence type="predicted"/>
<reference evidence="1" key="1">
    <citation type="journal article" date="2021" name="Proc. Natl. Acad. Sci. U.S.A.">
        <title>Three genomes in the algal genus Volvox reveal the fate of a haploid sex-determining region after a transition to homothallism.</title>
        <authorList>
            <person name="Yamamoto K."/>
            <person name="Hamaji T."/>
            <person name="Kawai-Toyooka H."/>
            <person name="Matsuzaki R."/>
            <person name="Takahashi F."/>
            <person name="Nishimura Y."/>
            <person name="Kawachi M."/>
            <person name="Noguchi H."/>
            <person name="Minakuchi Y."/>
            <person name="Umen J.G."/>
            <person name="Toyoda A."/>
            <person name="Nozaki H."/>
        </authorList>
    </citation>
    <scope>NUCLEOTIDE SEQUENCE</scope>
    <source>
        <strain evidence="1">NIES-3785</strain>
    </source>
</reference>
<organism evidence="1 2">
    <name type="scientific">Volvox reticuliferus</name>
    <dbReference type="NCBI Taxonomy" id="1737510"/>
    <lineage>
        <taxon>Eukaryota</taxon>
        <taxon>Viridiplantae</taxon>
        <taxon>Chlorophyta</taxon>
        <taxon>core chlorophytes</taxon>
        <taxon>Chlorophyceae</taxon>
        <taxon>CS clade</taxon>
        <taxon>Chlamydomonadales</taxon>
        <taxon>Volvocaceae</taxon>
        <taxon>Volvox</taxon>
    </lineage>
</organism>
<gene>
    <name evidence="1" type="ORF">Vretimale_2720</name>
</gene>
<name>A0A8J4BXV6_9CHLO</name>
<evidence type="ECO:0000313" key="1">
    <source>
        <dbReference type="EMBL" id="GIL96994.1"/>
    </source>
</evidence>
<sequence length="161" mass="17235">MVGDGSPFPRRLRLAWSGWETPGVAIGPSLPQDPFGKHSSKDNHRLNLAWLPNVLDGVVDTPNRMTTNPPDKLDPALCEVKADATPTAPLSAATLESWLQRQTTTSYRMGPACRSGALRTLWCLRGWRDGSAGHGNTSHIPCVAAGLSEGAHASPIFLLTS</sequence>